<protein>
    <recommendedName>
        <fullName evidence="3">Transposase of IS4/5 family DUF4096</fullName>
    </recommendedName>
</protein>
<dbReference type="EMBL" id="BNED01000003">
    <property type="protein sequence ID" value="GHI74773.1"/>
    <property type="molecule type" value="Genomic_DNA"/>
</dbReference>
<organism evidence="1 2">
    <name type="scientific">Streptomyces spororaveus</name>
    <dbReference type="NCBI Taxonomy" id="284039"/>
    <lineage>
        <taxon>Bacteria</taxon>
        <taxon>Bacillati</taxon>
        <taxon>Actinomycetota</taxon>
        <taxon>Actinomycetes</taxon>
        <taxon>Kitasatosporales</taxon>
        <taxon>Streptomycetaceae</taxon>
        <taxon>Streptomyces</taxon>
    </lineage>
</organism>
<evidence type="ECO:0000313" key="2">
    <source>
        <dbReference type="Proteomes" id="UP000608522"/>
    </source>
</evidence>
<name>A0ABQ3T312_9ACTN</name>
<comment type="caution">
    <text evidence="1">The sequence shown here is derived from an EMBL/GenBank/DDBJ whole genome shotgun (WGS) entry which is preliminary data.</text>
</comment>
<gene>
    <name evidence="1" type="ORF">Sspor_03340</name>
</gene>
<evidence type="ECO:0000313" key="1">
    <source>
        <dbReference type="EMBL" id="GHI74773.1"/>
    </source>
</evidence>
<dbReference type="Proteomes" id="UP000608522">
    <property type="component" value="Unassembled WGS sequence"/>
</dbReference>
<keyword evidence="2" id="KW-1185">Reference proteome</keyword>
<evidence type="ECO:0008006" key="3">
    <source>
        <dbReference type="Google" id="ProtNLM"/>
    </source>
</evidence>
<accession>A0ABQ3T312</accession>
<sequence length="101" mass="11224">MRLGAFGPRRYAGLMTTRRPYPSDLSDARWELIEPVLAAWRFERRGRVPSRRSDWFRLLGEGGEAELLLLGDAAAGVPEAVAAVRDITVIHLNAAEGPQPR</sequence>
<proteinExistence type="predicted"/>
<reference evidence="2" key="1">
    <citation type="submission" date="2023-07" db="EMBL/GenBank/DDBJ databases">
        <title>Whole genome shotgun sequence of Streptomyces spororaveus NBRC 15456.</title>
        <authorList>
            <person name="Komaki H."/>
            <person name="Tamura T."/>
        </authorList>
    </citation>
    <scope>NUCLEOTIDE SEQUENCE [LARGE SCALE GENOMIC DNA]</scope>
    <source>
        <strain evidence="2">NBRC 15456</strain>
    </source>
</reference>